<feature type="domain" description="HAMP" evidence="6">
    <location>
        <begin position="288"/>
        <end position="342"/>
    </location>
</feature>
<accession>A0A9D1F5C1</accession>
<organism evidence="7 8">
    <name type="scientific">Candidatus Scybalocola faecigallinarum</name>
    <dbReference type="NCBI Taxonomy" id="2840941"/>
    <lineage>
        <taxon>Bacteria</taxon>
        <taxon>Bacillati</taxon>
        <taxon>Bacillota</taxon>
        <taxon>Clostridia</taxon>
        <taxon>Lachnospirales</taxon>
        <taxon>Lachnospiraceae</taxon>
        <taxon>Lachnospiraceae incertae sedis</taxon>
        <taxon>Candidatus Scybalocola (ex Gilroy et al. 2021)</taxon>
    </lineage>
</organism>
<dbReference type="SMART" id="SM00304">
    <property type="entry name" value="HAMP"/>
    <property type="match status" value="1"/>
</dbReference>
<dbReference type="CDD" id="cd06225">
    <property type="entry name" value="HAMP"/>
    <property type="match status" value="1"/>
</dbReference>
<dbReference type="PROSITE" id="PS50885">
    <property type="entry name" value="HAMP"/>
    <property type="match status" value="1"/>
</dbReference>
<dbReference type="InterPro" id="IPR003594">
    <property type="entry name" value="HATPase_dom"/>
</dbReference>
<dbReference type="InterPro" id="IPR010559">
    <property type="entry name" value="Sig_transdc_His_kin_internal"/>
</dbReference>
<keyword evidence="5" id="KW-1133">Transmembrane helix</keyword>
<evidence type="ECO:0000256" key="4">
    <source>
        <dbReference type="ARBA" id="ARBA00022777"/>
    </source>
</evidence>
<dbReference type="Pfam" id="PF02518">
    <property type="entry name" value="HATPase_c"/>
    <property type="match status" value="1"/>
</dbReference>
<protein>
    <submittedName>
        <fullName evidence="7">Histidine kinase</fullName>
    </submittedName>
</protein>
<dbReference type="Gene3D" id="6.10.340.10">
    <property type="match status" value="1"/>
</dbReference>
<dbReference type="Gene3D" id="3.30.565.10">
    <property type="entry name" value="Histidine kinase-like ATPase, C-terminal domain"/>
    <property type="match status" value="1"/>
</dbReference>
<reference evidence="7" key="1">
    <citation type="submission" date="2020-10" db="EMBL/GenBank/DDBJ databases">
        <authorList>
            <person name="Gilroy R."/>
        </authorList>
    </citation>
    <scope>NUCLEOTIDE SEQUENCE</scope>
    <source>
        <strain evidence="7">CHK178-757</strain>
    </source>
</reference>
<comment type="subcellular location">
    <subcellularLocation>
        <location evidence="1">Membrane</location>
    </subcellularLocation>
</comment>
<evidence type="ECO:0000256" key="5">
    <source>
        <dbReference type="SAM" id="Phobius"/>
    </source>
</evidence>
<dbReference type="PANTHER" id="PTHR34220">
    <property type="entry name" value="SENSOR HISTIDINE KINASE YPDA"/>
    <property type="match status" value="1"/>
</dbReference>
<evidence type="ECO:0000256" key="1">
    <source>
        <dbReference type="ARBA" id="ARBA00004370"/>
    </source>
</evidence>
<evidence type="ECO:0000256" key="3">
    <source>
        <dbReference type="ARBA" id="ARBA00022679"/>
    </source>
</evidence>
<dbReference type="InterPro" id="IPR050640">
    <property type="entry name" value="Bact_2-comp_sensor_kinase"/>
</dbReference>
<evidence type="ECO:0000259" key="6">
    <source>
        <dbReference type="PROSITE" id="PS50885"/>
    </source>
</evidence>
<dbReference type="InterPro" id="IPR003660">
    <property type="entry name" value="HAMP_dom"/>
</dbReference>
<reference evidence="7" key="2">
    <citation type="journal article" date="2021" name="PeerJ">
        <title>Extensive microbial diversity within the chicken gut microbiome revealed by metagenomics and culture.</title>
        <authorList>
            <person name="Gilroy R."/>
            <person name="Ravi A."/>
            <person name="Getino M."/>
            <person name="Pursley I."/>
            <person name="Horton D.L."/>
            <person name="Alikhan N.F."/>
            <person name="Baker D."/>
            <person name="Gharbi K."/>
            <person name="Hall N."/>
            <person name="Watson M."/>
            <person name="Adriaenssens E.M."/>
            <person name="Foster-Nyarko E."/>
            <person name="Jarju S."/>
            <person name="Secka A."/>
            <person name="Antonio M."/>
            <person name="Oren A."/>
            <person name="Chaudhuri R.R."/>
            <person name="La Ragione R."/>
            <person name="Hildebrand F."/>
            <person name="Pallen M.J."/>
        </authorList>
    </citation>
    <scope>NUCLEOTIDE SEQUENCE</scope>
    <source>
        <strain evidence="7">CHK178-757</strain>
    </source>
</reference>
<gene>
    <name evidence="7" type="ORF">IAB46_09660</name>
</gene>
<feature type="transmembrane region" description="Helical" evidence="5">
    <location>
        <begin position="267"/>
        <end position="290"/>
    </location>
</feature>
<evidence type="ECO:0000256" key="2">
    <source>
        <dbReference type="ARBA" id="ARBA00022553"/>
    </source>
</evidence>
<dbReference type="GO" id="GO:0000155">
    <property type="term" value="F:phosphorelay sensor kinase activity"/>
    <property type="evidence" value="ECO:0007669"/>
    <property type="project" value="InterPro"/>
</dbReference>
<dbReference type="EMBL" id="DVIT01000034">
    <property type="protein sequence ID" value="HIS47796.1"/>
    <property type="molecule type" value="Genomic_DNA"/>
</dbReference>
<keyword evidence="5" id="KW-0472">Membrane</keyword>
<dbReference type="GO" id="GO:0016020">
    <property type="term" value="C:membrane"/>
    <property type="evidence" value="ECO:0007669"/>
    <property type="project" value="UniProtKB-SubCell"/>
</dbReference>
<dbReference type="PANTHER" id="PTHR34220:SF7">
    <property type="entry name" value="SENSOR HISTIDINE KINASE YPDA"/>
    <property type="match status" value="1"/>
</dbReference>
<dbReference type="Pfam" id="PF06580">
    <property type="entry name" value="His_kinase"/>
    <property type="match status" value="1"/>
</dbReference>
<evidence type="ECO:0000313" key="7">
    <source>
        <dbReference type="EMBL" id="HIS47796.1"/>
    </source>
</evidence>
<keyword evidence="5" id="KW-0812">Transmembrane</keyword>
<name>A0A9D1F5C1_9FIRM</name>
<keyword evidence="4 7" id="KW-0418">Kinase</keyword>
<keyword evidence="3" id="KW-0808">Transferase</keyword>
<dbReference type="AlphaFoldDB" id="A0A9D1F5C1"/>
<dbReference type="Proteomes" id="UP000823927">
    <property type="component" value="Unassembled WGS sequence"/>
</dbReference>
<sequence>MNKFLKTINGKITLIFACMILLGAVSVSISSSYAQRNYRNHILETEQKNLDLSAETMNTSLKLLEDLLMYMPYNSDGMKILEQIENHALLDAGEKWRAVTRINNQFNSITSVYDYVENIFTYYPNQNLFLNSKVNEDMSSVILEDIEIEQVQNSSGWSIIHLPSGWYMYKFYYLRKAYVGAWISCDDLMREFGMAQDNILLIDRQGNILSGEGESRNIELSSLFEQSHLDDPSVIMSSLPDAQMYLVNEPESLSLEYSGEPFLKNGYFSMIFLLNIFTLIIVMIGVLFWVHKPIKYLQAGITRIRRGDTQYRLEKKTGMSLEFTEICDEFNDMLEQLNKTKIQMYEQEIEKNQTKLRYLGQQIRPHFILNALNTVYNYSKKDTEVTRKIIRLLSAYYRYVVNVDSNYVPLGEELKHIENYLAFQKIRYEDALEYNIECPSALRVVPIPPFLMESFVGNSLKYGADEKDKIFITINVCQIGEFDLKIMISDKGRGFPPEILEAVRSFQATGTTEDILGVGIRNSIERIRLIYKTKAELKFYNDKGAVVEIIIHLQKNEEDFVKEHAEYILP</sequence>
<evidence type="ECO:0000313" key="8">
    <source>
        <dbReference type="Proteomes" id="UP000823927"/>
    </source>
</evidence>
<dbReference type="SUPFAM" id="SSF55874">
    <property type="entry name" value="ATPase domain of HSP90 chaperone/DNA topoisomerase II/histidine kinase"/>
    <property type="match status" value="1"/>
</dbReference>
<proteinExistence type="predicted"/>
<dbReference type="InterPro" id="IPR036890">
    <property type="entry name" value="HATPase_C_sf"/>
</dbReference>
<comment type="caution">
    <text evidence="7">The sequence shown here is derived from an EMBL/GenBank/DDBJ whole genome shotgun (WGS) entry which is preliminary data.</text>
</comment>
<keyword evidence="2" id="KW-0597">Phosphoprotein</keyword>